<dbReference type="InterPro" id="IPR011009">
    <property type="entry name" value="Kinase-like_dom_sf"/>
</dbReference>
<evidence type="ECO:0000313" key="12">
    <source>
        <dbReference type="EMBL" id="KAE8008408.1"/>
    </source>
</evidence>
<organism evidence="12 13">
    <name type="scientific">Carpinus fangiana</name>
    <dbReference type="NCBI Taxonomy" id="176857"/>
    <lineage>
        <taxon>Eukaryota</taxon>
        <taxon>Viridiplantae</taxon>
        <taxon>Streptophyta</taxon>
        <taxon>Embryophyta</taxon>
        <taxon>Tracheophyta</taxon>
        <taxon>Spermatophyta</taxon>
        <taxon>Magnoliopsida</taxon>
        <taxon>eudicotyledons</taxon>
        <taxon>Gunneridae</taxon>
        <taxon>Pentapetalae</taxon>
        <taxon>rosids</taxon>
        <taxon>fabids</taxon>
        <taxon>Fagales</taxon>
        <taxon>Betulaceae</taxon>
        <taxon>Carpinus</taxon>
    </lineage>
</organism>
<keyword evidence="13" id="KW-1185">Reference proteome</keyword>
<keyword evidence="6" id="KW-0808">Transferase</keyword>
<dbReference type="CDD" id="cd13970">
    <property type="entry name" value="ABC1_ADCK3"/>
    <property type="match status" value="1"/>
</dbReference>
<dbReference type="InterPro" id="IPR034646">
    <property type="entry name" value="ADCK3_dom"/>
</dbReference>
<dbReference type="Pfam" id="PF03109">
    <property type="entry name" value="ABC1"/>
    <property type="match status" value="1"/>
</dbReference>
<comment type="function">
    <text evidence="1">Hydrolyzes acetyl esters in homogalacturonan regions of pectin. In type I primary cell wall, galacturonic acid residues of pectin can be acetylated at the O-2 and O-3 positions. Decreasing the degree of acetylation of pectin gels in vitro alters their physical properties.</text>
</comment>
<comment type="similarity">
    <text evidence="4">Belongs to the protein kinase superfamily. ADCK protein kinase family.</text>
</comment>
<keyword evidence="7" id="KW-0547">Nucleotide-binding</keyword>
<dbReference type="GO" id="GO:0006744">
    <property type="term" value="P:ubiquinone biosynthetic process"/>
    <property type="evidence" value="ECO:0007669"/>
    <property type="project" value="TreeGrafter"/>
</dbReference>
<dbReference type="GO" id="GO:0016787">
    <property type="term" value="F:hydrolase activity"/>
    <property type="evidence" value="ECO:0007669"/>
    <property type="project" value="InterPro"/>
</dbReference>
<dbReference type="PANTHER" id="PTHR43851:SF3">
    <property type="entry name" value="COENZYME Q8"/>
    <property type="match status" value="1"/>
</dbReference>
<evidence type="ECO:0000259" key="11">
    <source>
        <dbReference type="Pfam" id="PF03109"/>
    </source>
</evidence>
<dbReference type="InterPro" id="IPR004963">
    <property type="entry name" value="PAE/NOTUM"/>
</dbReference>
<dbReference type="SUPFAM" id="SSF56112">
    <property type="entry name" value="Protein kinase-like (PK-like)"/>
    <property type="match status" value="1"/>
</dbReference>
<evidence type="ECO:0000256" key="7">
    <source>
        <dbReference type="ARBA" id="ARBA00022741"/>
    </source>
</evidence>
<proteinExistence type="inferred from homology"/>
<dbReference type="InterPro" id="IPR051409">
    <property type="entry name" value="Atypical_kinase_ADCK"/>
</dbReference>
<feature type="domain" description="ABC1 atypical kinase-like" evidence="11">
    <location>
        <begin position="252"/>
        <end position="496"/>
    </location>
</feature>
<evidence type="ECO:0000256" key="2">
    <source>
        <dbReference type="ARBA" id="ARBA00004191"/>
    </source>
</evidence>
<dbReference type="Proteomes" id="UP000327013">
    <property type="component" value="Chromosome 2"/>
</dbReference>
<evidence type="ECO:0000256" key="5">
    <source>
        <dbReference type="ARBA" id="ARBA00022512"/>
    </source>
</evidence>
<dbReference type="GO" id="GO:0016740">
    <property type="term" value="F:transferase activity"/>
    <property type="evidence" value="ECO:0007669"/>
    <property type="project" value="UniProtKB-KW"/>
</dbReference>
<dbReference type="AlphaFoldDB" id="A0A5N6QPJ6"/>
<evidence type="ECO:0000256" key="9">
    <source>
        <dbReference type="ARBA" id="ARBA00023316"/>
    </source>
</evidence>
<dbReference type="GO" id="GO:0005524">
    <property type="term" value="F:ATP binding"/>
    <property type="evidence" value="ECO:0007669"/>
    <property type="project" value="UniProtKB-KW"/>
</dbReference>
<keyword evidence="9" id="KW-0961">Cell wall biogenesis/degradation</keyword>
<dbReference type="OrthoDB" id="201153at2759"/>
<keyword evidence="5" id="KW-0964">Secreted</keyword>
<dbReference type="PANTHER" id="PTHR43851">
    <property type="match status" value="1"/>
</dbReference>
<keyword evidence="5" id="KW-0134">Cell wall</keyword>
<accession>A0A5N6QPJ6</accession>
<name>A0A5N6QPJ6_9ROSI</name>
<gene>
    <name evidence="12" type="ORF">FH972_004924</name>
</gene>
<dbReference type="GO" id="GO:0071555">
    <property type="term" value="P:cell wall organization"/>
    <property type="evidence" value="ECO:0007669"/>
    <property type="project" value="UniProtKB-KW"/>
</dbReference>
<sequence>MGSSKEVYRLVNGLSLIAKELVKRSQALEAAKNGDLQDLIKKAIVSATDLSGLTKGKVRSLSNAGSSNPDSVVHFTTTTGNESAEEATPVTFQQQQPSSFDASNDTNNNVREDASSSSSSSVVENLDTRDGFGSVKEATEDRGINAQVEFKRRKPRERRVPSTPFSRALGFAGLGAGLAWGTLQESARRLVFGAPSQNKQSALSPFISEQNAERLALALCRMRGAALKIGQMLSIQDESLVPRPILAALDIVRQGADVMPRSQLNQVLDAELGPEWSSKLISFDYEPIAAASIGQVHRAVTKAGIQVAMKIQYPGVADSIESDIENVKLLLDYTNLIPKGLYLDRAIKVAKEELSRECDYELEAANQKRFRNLISGTEGFYVPLVVDNLSRKKVLTTELVSGIPIDKVALLDQETRNYIGKKLLELTLTELFVYRFMQALQTDPNWSNFLYDEATKVINLIDFGAARDYPKSFVEDYLRMVIACANGDRDAVIEMSIRLGFLTGMESDIMLDAHVQAGFVVGLPFSKPGGYDFGSTNITQSASNLGATMLKHRLTPPPDEVYSLHRKLSGAFLACIKLGAVVPCRELLLQVYEHYQFGEEDVCLDGTLPGYHLHSGYGSGANSWLIQLEGGGWCNTIRSCIYRKTTRRGSSKYMEKQIPFTGILSNKAEENPDFFNWNRVKLRYCDGASFSGDDENEAAKLNFRGQRIWLAAMQELMSKGMQNANQALLSGCSAGGLASILHCDEFGDLFPKTTKVKCLSDAGMFLDAADVSGGRTLRNMFEGVVNLQEVKKNLPKSCINYLDPTSCFFPQNLIANIKTPLFLLNAAYDAWQLQASLAPRSADPSGYWDECKLNHARCNSSQIQFLQDFRNQMLHAIRDFSRSSQNGLFINSCFAHCQSERQDTWFADDSPLVANKGIAESVGDWYFDRIDVKAIDCAYPCDSTCHNLVFK</sequence>
<evidence type="ECO:0000256" key="6">
    <source>
        <dbReference type="ARBA" id="ARBA00022679"/>
    </source>
</evidence>
<comment type="similarity">
    <text evidence="3">Belongs to the pectinacetylesterase family.</text>
</comment>
<reference evidence="12 13" key="1">
    <citation type="submission" date="2019-06" db="EMBL/GenBank/DDBJ databases">
        <title>A chromosomal-level reference genome of Carpinus fangiana (Coryloideae, Betulaceae).</title>
        <authorList>
            <person name="Yang X."/>
            <person name="Wang Z."/>
            <person name="Zhang L."/>
            <person name="Hao G."/>
            <person name="Liu J."/>
            <person name="Yang Y."/>
        </authorList>
    </citation>
    <scope>NUCLEOTIDE SEQUENCE [LARGE SCALE GENOMIC DNA]</scope>
    <source>
        <strain evidence="12">Cfa_2016G</strain>
        <tissue evidence="12">Leaf</tissue>
    </source>
</reference>
<protein>
    <recommendedName>
        <fullName evidence="11">ABC1 atypical kinase-like domain-containing protein</fullName>
    </recommendedName>
</protein>
<feature type="compositionally biased region" description="Polar residues" evidence="10">
    <location>
        <begin position="90"/>
        <end position="109"/>
    </location>
</feature>
<evidence type="ECO:0000256" key="1">
    <source>
        <dbReference type="ARBA" id="ARBA00003534"/>
    </source>
</evidence>
<feature type="compositionally biased region" description="Polar residues" evidence="10">
    <location>
        <begin position="60"/>
        <end position="82"/>
    </location>
</feature>
<evidence type="ECO:0000256" key="3">
    <source>
        <dbReference type="ARBA" id="ARBA00005784"/>
    </source>
</evidence>
<dbReference type="EMBL" id="CM017322">
    <property type="protein sequence ID" value="KAE8008408.1"/>
    <property type="molecule type" value="Genomic_DNA"/>
</dbReference>
<dbReference type="Pfam" id="PF03283">
    <property type="entry name" value="PAE"/>
    <property type="match status" value="1"/>
</dbReference>
<evidence type="ECO:0000313" key="13">
    <source>
        <dbReference type="Proteomes" id="UP000327013"/>
    </source>
</evidence>
<evidence type="ECO:0000256" key="4">
    <source>
        <dbReference type="ARBA" id="ARBA00009670"/>
    </source>
</evidence>
<dbReference type="InterPro" id="IPR004147">
    <property type="entry name" value="ABC1_dom"/>
</dbReference>
<keyword evidence="8" id="KW-0067">ATP-binding</keyword>
<comment type="subcellular location">
    <subcellularLocation>
        <location evidence="2">Secreted</location>
        <location evidence="2">Cell wall</location>
    </subcellularLocation>
</comment>
<evidence type="ECO:0000256" key="8">
    <source>
        <dbReference type="ARBA" id="ARBA00022840"/>
    </source>
</evidence>
<feature type="region of interest" description="Disordered" evidence="10">
    <location>
        <begin position="58"/>
        <end position="139"/>
    </location>
</feature>
<evidence type="ECO:0000256" key="10">
    <source>
        <dbReference type="SAM" id="MobiDB-lite"/>
    </source>
</evidence>